<feature type="domain" description="C2H2-type" evidence="6">
    <location>
        <begin position="240"/>
        <end position="267"/>
    </location>
</feature>
<keyword evidence="3" id="KW-0862">Zinc</keyword>
<proteinExistence type="predicted"/>
<keyword evidence="8" id="KW-1185">Reference proteome</keyword>
<feature type="compositionally biased region" description="Low complexity" evidence="5">
    <location>
        <begin position="118"/>
        <end position="140"/>
    </location>
</feature>
<dbReference type="EMBL" id="JARQZJ010000005">
    <property type="protein sequence ID" value="KAK9871340.1"/>
    <property type="molecule type" value="Genomic_DNA"/>
</dbReference>
<evidence type="ECO:0000313" key="7">
    <source>
        <dbReference type="EMBL" id="KAK9871340.1"/>
    </source>
</evidence>
<name>A0AAW1TU53_9CUCU</name>
<dbReference type="InterPro" id="IPR013087">
    <property type="entry name" value="Znf_C2H2_type"/>
</dbReference>
<accession>A0AAW1TU53</accession>
<evidence type="ECO:0000256" key="3">
    <source>
        <dbReference type="ARBA" id="ARBA00022833"/>
    </source>
</evidence>
<dbReference type="GO" id="GO:0000978">
    <property type="term" value="F:RNA polymerase II cis-regulatory region sequence-specific DNA binding"/>
    <property type="evidence" value="ECO:0007669"/>
    <property type="project" value="TreeGrafter"/>
</dbReference>
<dbReference type="GO" id="GO:0008270">
    <property type="term" value="F:zinc ion binding"/>
    <property type="evidence" value="ECO:0007669"/>
    <property type="project" value="UniProtKB-KW"/>
</dbReference>
<dbReference type="Gene3D" id="3.30.160.60">
    <property type="entry name" value="Classic Zinc Finger"/>
    <property type="match status" value="3"/>
</dbReference>
<feature type="domain" description="C2H2-type" evidence="6">
    <location>
        <begin position="268"/>
        <end position="297"/>
    </location>
</feature>
<dbReference type="InterPro" id="IPR036236">
    <property type="entry name" value="Znf_C2H2_sf"/>
</dbReference>
<dbReference type="GO" id="GO:0000981">
    <property type="term" value="F:DNA-binding transcription factor activity, RNA polymerase II-specific"/>
    <property type="evidence" value="ECO:0007669"/>
    <property type="project" value="TreeGrafter"/>
</dbReference>
<comment type="caution">
    <text evidence="7">The sequence shown here is derived from an EMBL/GenBank/DDBJ whole genome shotgun (WGS) entry which is preliminary data.</text>
</comment>
<dbReference type="FunFam" id="3.30.160.60:FF:000065">
    <property type="entry name" value="B-cell CLL/lymphoma 6, member B"/>
    <property type="match status" value="1"/>
</dbReference>
<dbReference type="SMART" id="SM00355">
    <property type="entry name" value="ZnF_C2H2"/>
    <property type="match status" value="3"/>
</dbReference>
<organism evidence="7 8">
    <name type="scientific">Henosepilachna vigintioctopunctata</name>
    <dbReference type="NCBI Taxonomy" id="420089"/>
    <lineage>
        <taxon>Eukaryota</taxon>
        <taxon>Metazoa</taxon>
        <taxon>Ecdysozoa</taxon>
        <taxon>Arthropoda</taxon>
        <taxon>Hexapoda</taxon>
        <taxon>Insecta</taxon>
        <taxon>Pterygota</taxon>
        <taxon>Neoptera</taxon>
        <taxon>Endopterygota</taxon>
        <taxon>Coleoptera</taxon>
        <taxon>Polyphaga</taxon>
        <taxon>Cucujiformia</taxon>
        <taxon>Coccinelloidea</taxon>
        <taxon>Coccinellidae</taxon>
        <taxon>Epilachninae</taxon>
        <taxon>Epilachnini</taxon>
        <taxon>Henosepilachna</taxon>
    </lineage>
</organism>
<dbReference type="SUPFAM" id="SSF57667">
    <property type="entry name" value="beta-beta-alpha zinc fingers"/>
    <property type="match status" value="2"/>
</dbReference>
<dbReference type="PANTHER" id="PTHR23235:SF120">
    <property type="entry name" value="KRUPPEL-LIKE FACTOR 15"/>
    <property type="match status" value="1"/>
</dbReference>
<reference evidence="7 8" key="1">
    <citation type="submission" date="2023-03" db="EMBL/GenBank/DDBJ databases">
        <title>Genome insight into feeding habits of ladybird beetles.</title>
        <authorList>
            <person name="Li H.-S."/>
            <person name="Huang Y.-H."/>
            <person name="Pang H."/>
        </authorList>
    </citation>
    <scope>NUCLEOTIDE SEQUENCE [LARGE SCALE GENOMIC DNA]</scope>
    <source>
        <strain evidence="7">SYSU_2023b</strain>
        <tissue evidence="7">Whole body</tissue>
    </source>
</reference>
<dbReference type="PROSITE" id="PS50157">
    <property type="entry name" value="ZINC_FINGER_C2H2_2"/>
    <property type="match status" value="3"/>
</dbReference>
<sequence length="299" mass="34435">MEMQRLFFDEGSCKVFNIGINKEKIFQTYSPQQYSIYLKRHLNYTIAQSLSDHTNPYPRYGFVFGMKATDDPKQEFSEKNLPFRKRTHKQYEQDSSQTSDVPLNLKSHKTEELDAKQSTSITSSITNENQDLSSSSFDNEQSDSSVFEQQECESRTCCCENCRLKHGNLPLLVQVIDDSEKSVSQDEPENMIPLTIESLPSTSCSSSKKSSLSCTHCGKEFHHKGDMNKHLRTHTKEQPYSCTLCPSKFSHTSNLQRHLRIHSGIKPYCCDICQKTFSRADKLQLHQKSKICKKNKPYK</sequence>
<evidence type="ECO:0000256" key="5">
    <source>
        <dbReference type="SAM" id="MobiDB-lite"/>
    </source>
</evidence>
<evidence type="ECO:0000313" key="8">
    <source>
        <dbReference type="Proteomes" id="UP001431783"/>
    </source>
</evidence>
<dbReference type="PANTHER" id="PTHR23235">
    <property type="entry name" value="KRUEPPEL-LIKE TRANSCRIPTION FACTOR"/>
    <property type="match status" value="1"/>
</dbReference>
<protein>
    <recommendedName>
        <fullName evidence="6">C2H2-type domain-containing protein</fullName>
    </recommendedName>
</protein>
<evidence type="ECO:0000256" key="4">
    <source>
        <dbReference type="PROSITE-ProRule" id="PRU00042"/>
    </source>
</evidence>
<dbReference type="PROSITE" id="PS00028">
    <property type="entry name" value="ZINC_FINGER_C2H2_1"/>
    <property type="match status" value="2"/>
</dbReference>
<evidence type="ECO:0000256" key="2">
    <source>
        <dbReference type="ARBA" id="ARBA00022771"/>
    </source>
</evidence>
<keyword evidence="1" id="KW-0479">Metal-binding</keyword>
<keyword evidence="2 4" id="KW-0863">Zinc-finger</keyword>
<feature type="domain" description="C2H2-type" evidence="6">
    <location>
        <begin position="212"/>
        <end position="239"/>
    </location>
</feature>
<evidence type="ECO:0000259" key="6">
    <source>
        <dbReference type="PROSITE" id="PS50157"/>
    </source>
</evidence>
<dbReference type="Proteomes" id="UP001431783">
    <property type="component" value="Unassembled WGS sequence"/>
</dbReference>
<dbReference type="Pfam" id="PF00096">
    <property type="entry name" value="zf-C2H2"/>
    <property type="match status" value="3"/>
</dbReference>
<evidence type="ECO:0000256" key="1">
    <source>
        <dbReference type="ARBA" id="ARBA00022723"/>
    </source>
</evidence>
<dbReference type="AlphaFoldDB" id="A0AAW1TU53"/>
<gene>
    <name evidence="7" type="ORF">WA026_011607</name>
</gene>
<dbReference type="FunFam" id="3.30.160.60:FF:002343">
    <property type="entry name" value="Zinc finger protein 33A"/>
    <property type="match status" value="1"/>
</dbReference>
<feature type="region of interest" description="Disordered" evidence="5">
    <location>
        <begin position="81"/>
        <end position="140"/>
    </location>
</feature>